<feature type="region of interest" description="Disordered" evidence="1">
    <location>
        <begin position="65"/>
        <end position="127"/>
    </location>
</feature>
<feature type="compositionally biased region" description="Low complexity" evidence="1">
    <location>
        <begin position="75"/>
        <end position="117"/>
    </location>
</feature>
<dbReference type="AlphaFoldDB" id="A0A6L7F4L0"/>
<name>A0A6L7F4L0_9ACTN</name>
<dbReference type="Proteomes" id="UP000473325">
    <property type="component" value="Unassembled WGS sequence"/>
</dbReference>
<accession>A0A6L7F4L0</accession>
<gene>
    <name evidence="2" type="ORF">GRQ65_21385</name>
</gene>
<evidence type="ECO:0000256" key="1">
    <source>
        <dbReference type="SAM" id="MobiDB-lite"/>
    </source>
</evidence>
<keyword evidence="3" id="KW-1185">Reference proteome</keyword>
<reference evidence="2 3" key="1">
    <citation type="submission" date="2019-12" db="EMBL/GenBank/DDBJ databases">
        <authorList>
            <person name="Kun Z."/>
        </authorList>
    </citation>
    <scope>NUCLEOTIDE SEQUENCE [LARGE SCALE GENOMIC DNA]</scope>
    <source>
        <strain evidence="2 3">YIM 123512</strain>
    </source>
</reference>
<protein>
    <submittedName>
        <fullName evidence="2">Uncharacterized protein</fullName>
    </submittedName>
</protein>
<comment type="caution">
    <text evidence="2">The sequence shown here is derived from an EMBL/GenBank/DDBJ whole genome shotgun (WGS) entry which is preliminary data.</text>
</comment>
<evidence type="ECO:0000313" key="3">
    <source>
        <dbReference type="Proteomes" id="UP000473325"/>
    </source>
</evidence>
<dbReference type="RefSeq" id="WP_160880043.1">
    <property type="nucleotide sequence ID" value="NZ_WUEK01000018.1"/>
</dbReference>
<sequence length="280" mass="28182">MTAHPPEEELARRLTALAEPVRSPLPPSEIDRLARLGRRRMRRTRAATTLAVSGLAASAVAIGVSAAPGDRGSSPDDASYASDPAATTAAPTAGPSSGPTSGPTSGSSATGSCASGPVEGRGPLGGHGATLRTYRDLLAAHLDPTGQHLAAAVSNVQSGSDRCGLNSLGTKLGWSSPTGPGLGMVQVEVTTGPWAQAQVRMSREGWQRLPDLPTGVVAGWASEDQSGRAVGLTRADGTTVAVEVDALFGNDSLTPVDGIDLSTEQLVAAAADPGFVLPAP</sequence>
<organism evidence="2 3">
    <name type="scientific">Nocardioides flavescens</name>
    <dbReference type="NCBI Taxonomy" id="2691959"/>
    <lineage>
        <taxon>Bacteria</taxon>
        <taxon>Bacillati</taxon>
        <taxon>Actinomycetota</taxon>
        <taxon>Actinomycetes</taxon>
        <taxon>Propionibacteriales</taxon>
        <taxon>Nocardioidaceae</taxon>
        <taxon>Nocardioides</taxon>
    </lineage>
</organism>
<dbReference type="EMBL" id="WUEK01000018">
    <property type="protein sequence ID" value="MXG92101.1"/>
    <property type="molecule type" value="Genomic_DNA"/>
</dbReference>
<evidence type="ECO:0000313" key="2">
    <source>
        <dbReference type="EMBL" id="MXG92101.1"/>
    </source>
</evidence>
<proteinExistence type="predicted"/>